<keyword evidence="1" id="KW-0964">Secreted</keyword>
<comment type="similarity">
    <text evidence="1">Belongs to the plant dirigent protein family.</text>
</comment>
<comment type="subcellular location">
    <subcellularLocation>
        <location evidence="1">Secreted</location>
        <location evidence="1">Extracellular space</location>
        <location evidence="1">Apoplast</location>
    </subcellularLocation>
</comment>
<organism evidence="2 3">
    <name type="scientific">Leersia perrieri</name>
    <dbReference type="NCBI Taxonomy" id="77586"/>
    <lineage>
        <taxon>Eukaryota</taxon>
        <taxon>Viridiplantae</taxon>
        <taxon>Streptophyta</taxon>
        <taxon>Embryophyta</taxon>
        <taxon>Tracheophyta</taxon>
        <taxon>Spermatophyta</taxon>
        <taxon>Magnoliopsida</taxon>
        <taxon>Liliopsida</taxon>
        <taxon>Poales</taxon>
        <taxon>Poaceae</taxon>
        <taxon>BOP clade</taxon>
        <taxon>Oryzoideae</taxon>
        <taxon>Oryzeae</taxon>
        <taxon>Oryzinae</taxon>
        <taxon>Leersia</taxon>
    </lineage>
</organism>
<dbReference type="InterPro" id="IPR004265">
    <property type="entry name" value="Dirigent"/>
</dbReference>
<dbReference type="GO" id="GO:0048046">
    <property type="term" value="C:apoplast"/>
    <property type="evidence" value="ECO:0007669"/>
    <property type="project" value="UniProtKB-SubCell"/>
</dbReference>
<name>A0A0D9X1I9_9ORYZ</name>
<dbReference type="Gramene" id="LPERR07G19340.1">
    <property type="protein sequence ID" value="LPERR07G19340.1"/>
    <property type="gene ID" value="LPERR07G19340"/>
</dbReference>
<keyword evidence="1" id="KW-0732">Signal</keyword>
<keyword evidence="3" id="KW-1185">Reference proteome</keyword>
<reference evidence="2" key="3">
    <citation type="submission" date="2015-04" db="UniProtKB">
        <authorList>
            <consortium name="EnsemblPlants"/>
        </authorList>
    </citation>
    <scope>IDENTIFICATION</scope>
</reference>
<evidence type="ECO:0000256" key="1">
    <source>
        <dbReference type="RuleBase" id="RU363099"/>
    </source>
</evidence>
<feature type="chain" id="PRO_5008190776" description="Dirigent protein" evidence="1">
    <location>
        <begin position="27"/>
        <end position="89"/>
    </location>
</feature>
<comment type="subunit">
    <text evidence="1">Homodimer.</text>
</comment>
<dbReference type="Pfam" id="PF03018">
    <property type="entry name" value="Dirigent"/>
    <property type="match status" value="1"/>
</dbReference>
<evidence type="ECO:0000313" key="2">
    <source>
        <dbReference type="EnsemblPlants" id="LPERR07G19340.1"/>
    </source>
</evidence>
<reference evidence="2 3" key="1">
    <citation type="submission" date="2012-08" db="EMBL/GenBank/DDBJ databases">
        <title>Oryza genome evolution.</title>
        <authorList>
            <person name="Wing R.A."/>
        </authorList>
    </citation>
    <scope>NUCLEOTIDE SEQUENCE</scope>
</reference>
<feature type="signal peptide" evidence="1">
    <location>
        <begin position="1"/>
        <end position="26"/>
    </location>
</feature>
<protein>
    <recommendedName>
        <fullName evidence="1">Dirigent protein</fullName>
    </recommendedName>
</protein>
<sequence length="89" mass="9193">MAATYSPPPLMLVVLLLIASAAVAAAAGDNVDKLTRIRVYVHEKFAGANTTALTAVQSPLGAGETFGRVLVLDDELRDGADRAKSALSP</sequence>
<dbReference type="Proteomes" id="UP000032180">
    <property type="component" value="Chromosome 7"/>
</dbReference>
<dbReference type="EnsemblPlants" id="LPERR07G19340.1">
    <property type="protein sequence ID" value="LPERR07G19340.1"/>
    <property type="gene ID" value="LPERR07G19340"/>
</dbReference>
<evidence type="ECO:0000313" key="3">
    <source>
        <dbReference type="Proteomes" id="UP000032180"/>
    </source>
</evidence>
<comment type="function">
    <text evidence="1">Dirigent proteins impart stereoselectivity on the phenoxy radical-coupling reaction, yielding optically active lignans from two molecules of coniferyl alcohol in the biosynthesis of lignans, flavonolignans, and alkaloids and thus plays a central role in plant secondary metabolism.</text>
</comment>
<accession>A0A0D9X1I9</accession>
<proteinExistence type="inferred from homology"/>
<keyword evidence="1" id="KW-0052">Apoplast</keyword>
<reference evidence="3" key="2">
    <citation type="submission" date="2013-12" db="EMBL/GenBank/DDBJ databases">
        <authorList>
            <person name="Yu Y."/>
            <person name="Lee S."/>
            <person name="de Baynast K."/>
            <person name="Wissotski M."/>
            <person name="Liu L."/>
            <person name="Talag J."/>
            <person name="Goicoechea J."/>
            <person name="Angelova A."/>
            <person name="Jetty R."/>
            <person name="Kudrna D."/>
            <person name="Golser W."/>
            <person name="Rivera L."/>
            <person name="Zhang J."/>
            <person name="Wing R."/>
        </authorList>
    </citation>
    <scope>NUCLEOTIDE SEQUENCE</scope>
</reference>
<dbReference type="AlphaFoldDB" id="A0A0D9X1I9"/>
<dbReference type="HOGENOM" id="CLU_2458071_0_0_1"/>